<sequence>MPTPPVRKTAVTAALALALLSLTACNDEVGTATPAGTSVATSAGAPAGAPAAGRAGQSTVRTVGKTGWYDDFAITVDKATVVPDEYGGAEVTIDITYANTGLADRMLGLTPTLLVNGELEGGATFDSPTVAAGGKGRGKAEVPVRSLDDAEHLIDTITIVYGTATDNQTIISLKKDAKVQSVQPRSFPTSAKLTQGETTVTVTGATLHPSYSTGERGKSDVALHITLTGGSGIPAGGANIYYQYFSVRTPDGRTVPADFKGPINELLGARQTIDKPDNSVVFVVDSPGTGAYTLVYNALGAEGEASAPTAAFTLN</sequence>
<evidence type="ECO:0000313" key="2">
    <source>
        <dbReference type="EMBL" id="WTY35180.1"/>
    </source>
</evidence>
<reference evidence="2 3" key="1">
    <citation type="submission" date="2022-10" db="EMBL/GenBank/DDBJ databases">
        <title>The complete genomes of actinobacterial strains from the NBC collection.</title>
        <authorList>
            <person name="Joergensen T.S."/>
            <person name="Alvarez Arevalo M."/>
            <person name="Sterndorff E.B."/>
            <person name="Faurdal D."/>
            <person name="Vuksanovic O."/>
            <person name="Mourched A.-S."/>
            <person name="Charusanti P."/>
            <person name="Shaw S."/>
            <person name="Blin K."/>
            <person name="Weber T."/>
        </authorList>
    </citation>
    <scope>NUCLEOTIDE SEQUENCE [LARGE SCALE GENOMIC DNA]</scope>
    <source>
        <strain evidence="2 3">NBC_01413</strain>
    </source>
</reference>
<dbReference type="Proteomes" id="UP001621418">
    <property type="component" value="Chromosome"/>
</dbReference>
<gene>
    <name evidence="2" type="ORF">OG308_28350</name>
</gene>
<protein>
    <recommendedName>
        <fullName evidence="4">DUF4352 domain-containing protein</fullName>
    </recommendedName>
</protein>
<accession>A0ABZ1N5I4</accession>
<dbReference type="PROSITE" id="PS51257">
    <property type="entry name" value="PROKAR_LIPOPROTEIN"/>
    <property type="match status" value="1"/>
</dbReference>
<name>A0ABZ1N5I4_9NOCA</name>
<organism evidence="2 3">
    <name type="scientific">Nocardia salmonicida</name>
    <dbReference type="NCBI Taxonomy" id="53431"/>
    <lineage>
        <taxon>Bacteria</taxon>
        <taxon>Bacillati</taxon>
        <taxon>Actinomycetota</taxon>
        <taxon>Actinomycetes</taxon>
        <taxon>Mycobacteriales</taxon>
        <taxon>Nocardiaceae</taxon>
        <taxon>Nocardia</taxon>
    </lineage>
</organism>
<keyword evidence="1" id="KW-0732">Signal</keyword>
<dbReference type="EMBL" id="CP109527">
    <property type="protein sequence ID" value="WTY35180.1"/>
    <property type="molecule type" value="Genomic_DNA"/>
</dbReference>
<keyword evidence="3" id="KW-1185">Reference proteome</keyword>
<dbReference type="RefSeq" id="WP_405147495.1">
    <property type="nucleotide sequence ID" value="NZ_CP109527.1"/>
</dbReference>
<evidence type="ECO:0008006" key="4">
    <source>
        <dbReference type="Google" id="ProtNLM"/>
    </source>
</evidence>
<evidence type="ECO:0000313" key="3">
    <source>
        <dbReference type="Proteomes" id="UP001621418"/>
    </source>
</evidence>
<proteinExistence type="predicted"/>
<evidence type="ECO:0000256" key="1">
    <source>
        <dbReference type="SAM" id="SignalP"/>
    </source>
</evidence>
<feature type="signal peptide" evidence="1">
    <location>
        <begin position="1"/>
        <end position="26"/>
    </location>
</feature>
<feature type="chain" id="PRO_5046095570" description="DUF4352 domain-containing protein" evidence="1">
    <location>
        <begin position="27"/>
        <end position="315"/>
    </location>
</feature>